<organism evidence="1">
    <name type="scientific">marine metagenome</name>
    <dbReference type="NCBI Taxonomy" id="408172"/>
    <lineage>
        <taxon>unclassified sequences</taxon>
        <taxon>metagenomes</taxon>
        <taxon>ecological metagenomes</taxon>
    </lineage>
</organism>
<name>A0A381S2J1_9ZZZZ</name>
<reference evidence="1" key="1">
    <citation type="submission" date="2018-05" db="EMBL/GenBank/DDBJ databases">
        <authorList>
            <person name="Lanie J.A."/>
            <person name="Ng W.-L."/>
            <person name="Kazmierczak K.M."/>
            <person name="Andrzejewski T.M."/>
            <person name="Davidsen T.M."/>
            <person name="Wayne K.J."/>
            <person name="Tettelin H."/>
            <person name="Glass J.I."/>
            <person name="Rusch D."/>
            <person name="Podicherti R."/>
            <person name="Tsui H.-C.T."/>
            <person name="Winkler M.E."/>
        </authorList>
    </citation>
    <scope>NUCLEOTIDE SEQUENCE</scope>
</reference>
<evidence type="ECO:0000313" key="1">
    <source>
        <dbReference type="EMBL" id="SUZ98280.1"/>
    </source>
</evidence>
<gene>
    <name evidence="1" type="ORF">METZ01_LOCUS51134</name>
</gene>
<dbReference type="EMBL" id="UINC01002588">
    <property type="protein sequence ID" value="SUZ98280.1"/>
    <property type="molecule type" value="Genomic_DNA"/>
</dbReference>
<accession>A0A381S2J1</accession>
<protein>
    <submittedName>
        <fullName evidence="1">Uncharacterized protein</fullName>
    </submittedName>
</protein>
<dbReference type="AlphaFoldDB" id="A0A381S2J1"/>
<proteinExistence type="predicted"/>
<sequence length="41" mass="4978">MLIKRLFNKKLQLIIEFIKKKGKQTVIVSFLREEEFLVAWV</sequence>